<keyword evidence="1" id="KW-0472">Membrane</keyword>
<dbReference type="Proteomes" id="UP000789359">
    <property type="component" value="Unassembled WGS sequence"/>
</dbReference>
<evidence type="ECO:0000313" key="3">
    <source>
        <dbReference type="Proteomes" id="UP000789359"/>
    </source>
</evidence>
<dbReference type="RefSeq" id="WP_230056581.1">
    <property type="nucleotide sequence ID" value="NZ_CAJHOE010000001.1"/>
</dbReference>
<feature type="transmembrane region" description="Helical" evidence="1">
    <location>
        <begin position="82"/>
        <end position="102"/>
    </location>
</feature>
<organism evidence="2 3">
    <name type="scientific">Campylobacter suis</name>
    <dbReference type="NCBI Taxonomy" id="2790657"/>
    <lineage>
        <taxon>Bacteria</taxon>
        <taxon>Pseudomonadati</taxon>
        <taxon>Campylobacterota</taxon>
        <taxon>Epsilonproteobacteria</taxon>
        <taxon>Campylobacterales</taxon>
        <taxon>Campylobacteraceae</taxon>
        <taxon>Campylobacter</taxon>
    </lineage>
</organism>
<evidence type="ECO:0008006" key="4">
    <source>
        <dbReference type="Google" id="ProtNLM"/>
    </source>
</evidence>
<name>A0ABM8Q2X9_9BACT</name>
<gene>
    <name evidence="2" type="ORF">LMG8286_00824</name>
</gene>
<reference evidence="2 3" key="1">
    <citation type="submission" date="2020-11" db="EMBL/GenBank/DDBJ databases">
        <authorList>
            <person name="Peeters C."/>
        </authorList>
    </citation>
    <scope>NUCLEOTIDE SEQUENCE [LARGE SCALE GENOMIC DNA]</scope>
    <source>
        <strain evidence="2 3">LMG 8286</strain>
    </source>
</reference>
<keyword evidence="3" id="KW-1185">Reference proteome</keyword>
<dbReference type="EMBL" id="CAJHOE010000001">
    <property type="protein sequence ID" value="CAD7287193.1"/>
    <property type="molecule type" value="Genomic_DNA"/>
</dbReference>
<feature type="transmembrane region" description="Helical" evidence="1">
    <location>
        <begin position="54"/>
        <end position="76"/>
    </location>
</feature>
<protein>
    <recommendedName>
        <fullName evidence="4">DUF4231 domain-containing protein</fullName>
    </recommendedName>
</protein>
<comment type="caution">
    <text evidence="2">The sequence shown here is derived from an EMBL/GenBank/DDBJ whole genome shotgun (WGS) entry which is preliminary data.</text>
</comment>
<accession>A0ABM8Q2X9</accession>
<keyword evidence="1" id="KW-1133">Transmembrane helix</keyword>
<sequence>MCIKFKKLILDRIFIVSRQPVLFRDLLEANSLYNEGMLIDCAKLNFRFDTLKTYGIYTVICTLILFISLLITHSFLAKIDSHISIIGTMVITSLIFLGFDMFKIWARKEKSAELIKQAWTVHFPFFAYEKYSKKVDEIYTQAVKDGITKSDLEQHVLEKLVSERSE</sequence>
<evidence type="ECO:0000313" key="2">
    <source>
        <dbReference type="EMBL" id="CAD7287193.1"/>
    </source>
</evidence>
<keyword evidence="1" id="KW-0812">Transmembrane</keyword>
<evidence type="ECO:0000256" key="1">
    <source>
        <dbReference type="SAM" id="Phobius"/>
    </source>
</evidence>
<proteinExistence type="predicted"/>